<feature type="transmembrane region" description="Helical" evidence="1">
    <location>
        <begin position="82"/>
        <end position="100"/>
    </location>
</feature>
<accession>A0A9Q0RQD4</accession>
<protein>
    <submittedName>
        <fullName evidence="2">Uncharacterized protein</fullName>
    </submittedName>
</protein>
<keyword evidence="3" id="KW-1185">Reference proteome</keyword>
<reference evidence="2" key="1">
    <citation type="submission" date="2022-12" db="EMBL/GenBank/DDBJ databases">
        <title>Genome assemblies of Blomia tropicalis.</title>
        <authorList>
            <person name="Cui Y."/>
        </authorList>
    </citation>
    <scope>NUCLEOTIDE SEQUENCE</scope>
    <source>
        <tissue evidence="2">Adult mites</tissue>
    </source>
</reference>
<feature type="transmembrane region" description="Helical" evidence="1">
    <location>
        <begin position="112"/>
        <end position="133"/>
    </location>
</feature>
<organism evidence="2 3">
    <name type="scientific">Blomia tropicalis</name>
    <name type="common">Mite</name>
    <dbReference type="NCBI Taxonomy" id="40697"/>
    <lineage>
        <taxon>Eukaryota</taxon>
        <taxon>Metazoa</taxon>
        <taxon>Ecdysozoa</taxon>
        <taxon>Arthropoda</taxon>
        <taxon>Chelicerata</taxon>
        <taxon>Arachnida</taxon>
        <taxon>Acari</taxon>
        <taxon>Acariformes</taxon>
        <taxon>Sarcoptiformes</taxon>
        <taxon>Astigmata</taxon>
        <taxon>Glycyphagoidea</taxon>
        <taxon>Echimyopodidae</taxon>
        <taxon>Blomia</taxon>
    </lineage>
</organism>
<sequence>MNTNSGSLFRLIIITILFVVNFLSLLRLLFQTKTKTCVHSFTYGLVLIVVSSYISIWVPYLWTSFIHGTAWPMIDPPLHCLIQQVSISTVMTMLLAILCLQKLFETFVSKRAKLLSGIIFFTWIFPQTIYSLISEVVSSSDNSDLYFMDGLNDLRIQTHSSSSPSASSSKYPITQGILFCIHRLDSSFISQMTHHYVVLVIPLTAMFIITSSCSFFAKKSLLNKTLFDEKNNVHLYTITSENQRLTAKVIDYGATLVNLIVADRNNVHEILFLDSTISMDINLNEYVIHTLGQQLDVLPIGK</sequence>
<keyword evidence="1" id="KW-0812">Transmembrane</keyword>
<feature type="transmembrane region" description="Helical" evidence="1">
    <location>
        <begin position="196"/>
        <end position="217"/>
    </location>
</feature>
<keyword evidence="1" id="KW-1133">Transmembrane helix</keyword>
<evidence type="ECO:0000313" key="2">
    <source>
        <dbReference type="EMBL" id="KAJ6222699.1"/>
    </source>
</evidence>
<proteinExistence type="predicted"/>
<keyword evidence="1" id="KW-0472">Membrane</keyword>
<dbReference type="Gene3D" id="2.70.98.10">
    <property type="match status" value="1"/>
</dbReference>
<evidence type="ECO:0000313" key="3">
    <source>
        <dbReference type="Proteomes" id="UP001142055"/>
    </source>
</evidence>
<dbReference type="EMBL" id="JAPWDV010000001">
    <property type="protein sequence ID" value="KAJ6222699.1"/>
    <property type="molecule type" value="Genomic_DNA"/>
</dbReference>
<dbReference type="GO" id="GO:0030246">
    <property type="term" value="F:carbohydrate binding"/>
    <property type="evidence" value="ECO:0007669"/>
    <property type="project" value="InterPro"/>
</dbReference>
<comment type="caution">
    <text evidence="2">The sequence shown here is derived from an EMBL/GenBank/DDBJ whole genome shotgun (WGS) entry which is preliminary data.</text>
</comment>
<name>A0A9Q0RQD4_BLOTA</name>
<gene>
    <name evidence="2" type="ORF">RDWZM_001244</name>
</gene>
<dbReference type="InterPro" id="IPR014718">
    <property type="entry name" value="GH-type_carb-bd"/>
</dbReference>
<feature type="transmembrane region" description="Helical" evidence="1">
    <location>
        <begin position="42"/>
        <end position="62"/>
    </location>
</feature>
<feature type="transmembrane region" description="Helical" evidence="1">
    <location>
        <begin position="12"/>
        <end position="30"/>
    </location>
</feature>
<dbReference type="AlphaFoldDB" id="A0A9Q0RQD4"/>
<dbReference type="Proteomes" id="UP001142055">
    <property type="component" value="Chromosome 1"/>
</dbReference>
<evidence type="ECO:0000256" key="1">
    <source>
        <dbReference type="SAM" id="Phobius"/>
    </source>
</evidence>